<keyword evidence="3" id="KW-1185">Reference proteome</keyword>
<dbReference type="EMBL" id="CP038017">
    <property type="protein sequence ID" value="QIV95170.1"/>
    <property type="molecule type" value="Genomic_DNA"/>
</dbReference>
<dbReference type="Proteomes" id="UP000503320">
    <property type="component" value="Chromosome"/>
</dbReference>
<reference evidence="2 3" key="1">
    <citation type="submission" date="2019-03" db="EMBL/GenBank/DDBJ databases">
        <title>Complete Genome Sequence of Allofrancisella frigidaquae Strain SYSU 10HL1970 Isolated from Water-Cooling Systems in China.</title>
        <authorList>
            <person name="Ohrman C."/>
            <person name="Uneklint I."/>
            <person name="Sjodin A."/>
        </authorList>
    </citation>
    <scope>NUCLEOTIDE SEQUENCE [LARGE SCALE GENOMIC DNA]</scope>
    <source>
        <strain evidence="2 3">SYSU 10HL1970</strain>
    </source>
</reference>
<gene>
    <name evidence="2" type="ORF">E3E15_07355</name>
</gene>
<keyword evidence="1" id="KW-0732">Signal</keyword>
<dbReference type="NCBIfam" id="NF041245">
    <property type="entry name" value="T6SS_IglE"/>
    <property type="match status" value="1"/>
</dbReference>
<evidence type="ECO:0000313" key="2">
    <source>
        <dbReference type="EMBL" id="QIV95170.1"/>
    </source>
</evidence>
<dbReference type="AlphaFoldDB" id="A0A6M3HVL3"/>
<dbReference type="KEGG" id="afri:E3E15_07355"/>
<proteinExistence type="predicted"/>
<sequence>MMKKLLFSITTSLLLSGCITTTAKDKFYLNLKSSAQANEGNNYLVVYEQPSSMEKMTQTTYDSLSKQILDSEHQTKLIHPQNLTDTLSFKSKDEPGAIYFVMNIGKDYNTWRYYIPDPAGNSWSCTVDNNGYISCKESE</sequence>
<feature type="signal peptide" evidence="1">
    <location>
        <begin position="1"/>
        <end position="23"/>
    </location>
</feature>
<evidence type="ECO:0008006" key="4">
    <source>
        <dbReference type="Google" id="ProtNLM"/>
    </source>
</evidence>
<dbReference type="PROSITE" id="PS51257">
    <property type="entry name" value="PROKAR_LIPOPROTEIN"/>
    <property type="match status" value="1"/>
</dbReference>
<feature type="chain" id="PRO_5026672243" description="Lipoprotein" evidence="1">
    <location>
        <begin position="24"/>
        <end position="139"/>
    </location>
</feature>
<evidence type="ECO:0000313" key="3">
    <source>
        <dbReference type="Proteomes" id="UP000503320"/>
    </source>
</evidence>
<protein>
    <recommendedName>
        <fullName evidence="4">Lipoprotein</fullName>
    </recommendedName>
</protein>
<accession>A0A6M3HVL3</accession>
<organism evidence="2 3">
    <name type="scientific">Allofrancisella frigidaquae</name>
    <dbReference type="NCBI Taxonomy" id="1085644"/>
    <lineage>
        <taxon>Bacteria</taxon>
        <taxon>Pseudomonadati</taxon>
        <taxon>Pseudomonadota</taxon>
        <taxon>Gammaproteobacteria</taxon>
        <taxon>Thiotrichales</taxon>
        <taxon>Francisellaceae</taxon>
        <taxon>Allofrancisella</taxon>
    </lineage>
</organism>
<name>A0A6M3HVL3_9GAMM</name>
<evidence type="ECO:0000256" key="1">
    <source>
        <dbReference type="SAM" id="SignalP"/>
    </source>
</evidence>